<evidence type="ECO:0000313" key="2">
    <source>
        <dbReference type="EMBL" id="CAJ0932262.1"/>
    </source>
</evidence>
<accession>A0ABN9L5M5</accession>
<dbReference type="EMBL" id="CAUEEQ010008385">
    <property type="protein sequence ID" value="CAJ0932262.1"/>
    <property type="molecule type" value="Genomic_DNA"/>
</dbReference>
<name>A0ABN9L5M5_9NEOB</name>
<sequence>MRPPFWKMAAPREKTDGTPAGSVLHSSNPGTGSCRVHHTQATGLQGLPQKYCSAQAPGLSDLSRHLRTAVLCSALHRADKVRLRRSCGVKTRRGRYIGGLSTALQNAVDKPLMTDYFESYFSIASSIPSVPCLILNFYLVNSANIFRSALQIIEGTCTDNRHYSITEIQFKTDTRRNESPARKLTNYEEKGRHERWMITIALDIRTGHSDFLPGQNTVIVSCHAAHLYIHHGAGESRYVFLDSGVLCCNFDMCSRSQRGIQHPHRQCVWCNRTFPHETLTVINIR</sequence>
<keyword evidence="3" id="KW-1185">Reference proteome</keyword>
<comment type="caution">
    <text evidence="2">The sequence shown here is derived from an EMBL/GenBank/DDBJ whole genome shotgun (WGS) entry which is preliminary data.</text>
</comment>
<organism evidence="2 3">
    <name type="scientific">Ranitomeya imitator</name>
    <name type="common">mimic poison frog</name>
    <dbReference type="NCBI Taxonomy" id="111125"/>
    <lineage>
        <taxon>Eukaryota</taxon>
        <taxon>Metazoa</taxon>
        <taxon>Chordata</taxon>
        <taxon>Craniata</taxon>
        <taxon>Vertebrata</taxon>
        <taxon>Euteleostomi</taxon>
        <taxon>Amphibia</taxon>
        <taxon>Batrachia</taxon>
        <taxon>Anura</taxon>
        <taxon>Neobatrachia</taxon>
        <taxon>Hyloidea</taxon>
        <taxon>Dendrobatidae</taxon>
        <taxon>Dendrobatinae</taxon>
        <taxon>Ranitomeya</taxon>
    </lineage>
</organism>
<protein>
    <submittedName>
        <fullName evidence="2">Uncharacterized protein</fullName>
    </submittedName>
</protein>
<proteinExistence type="predicted"/>
<evidence type="ECO:0000313" key="3">
    <source>
        <dbReference type="Proteomes" id="UP001176940"/>
    </source>
</evidence>
<feature type="region of interest" description="Disordered" evidence="1">
    <location>
        <begin position="1"/>
        <end position="32"/>
    </location>
</feature>
<dbReference type="Proteomes" id="UP001176940">
    <property type="component" value="Unassembled WGS sequence"/>
</dbReference>
<dbReference type="PROSITE" id="PS51257">
    <property type="entry name" value="PROKAR_LIPOPROTEIN"/>
    <property type="match status" value="1"/>
</dbReference>
<gene>
    <name evidence="2" type="ORF">RIMI_LOCUS5020200</name>
</gene>
<evidence type="ECO:0000256" key="1">
    <source>
        <dbReference type="SAM" id="MobiDB-lite"/>
    </source>
</evidence>
<reference evidence="2" key="1">
    <citation type="submission" date="2023-07" db="EMBL/GenBank/DDBJ databases">
        <authorList>
            <person name="Stuckert A."/>
        </authorList>
    </citation>
    <scope>NUCLEOTIDE SEQUENCE</scope>
</reference>